<keyword evidence="1" id="KW-0472">Membrane</keyword>
<sequence length="467" mass="49934">MNPPAASAARSLAWLPYAALALTSLLIVGGMLYYAPYGLDFTDESFYLNWLKHPHGYAYSVTQFGFIYHPLYELLSGDIATLRRINILLTFGLAWWLSSAVLRDSVAAAQADALWRPVQMLAVSAALATCVLAAFSTNHRIPNYNLLTLQALMLTTCGVLLAQRPTRSALVSGFIIGLGGTLCFVAKPTSALALCPLVLLWLAIRPRRNLPVLAVSALGATTSLASWRSSSTVRPSPSWAGCRAHNAMRSSFGEAMTGRAFSGSTHSRFTPTSCLGCTSAAQLLAATLLGMYATTPYRQPQPLWTNTEEATIGVPAAAVKVSADIGRYLRDVSDTAKKGEFQPGTAVIDMSGQSPIVPYTLGGKPGGAAWLIGGYPRSLSFAANTLRLESCEDLASAWLLREPGGPRSLADSLLDDLGLGQPDSDFDLVGEFDTPPGGGGYADPRRQQLFKPRAPQLAMENCLRKRA</sequence>
<organism evidence="2">
    <name type="scientific">plant metagenome</name>
    <dbReference type="NCBI Taxonomy" id="1297885"/>
    <lineage>
        <taxon>unclassified sequences</taxon>
        <taxon>metagenomes</taxon>
        <taxon>organismal metagenomes</taxon>
    </lineage>
</organism>
<keyword evidence="1" id="KW-0812">Transmembrane</keyword>
<name>A0A484PYH2_9ZZZZ</name>
<dbReference type="AlphaFoldDB" id="A0A484PYH2"/>
<keyword evidence="1" id="KW-1133">Transmembrane helix</keyword>
<evidence type="ECO:0000256" key="1">
    <source>
        <dbReference type="SAM" id="Phobius"/>
    </source>
</evidence>
<feature type="transmembrane region" description="Helical" evidence="1">
    <location>
        <begin position="174"/>
        <end position="203"/>
    </location>
</feature>
<proteinExistence type="predicted"/>
<reference evidence="2" key="1">
    <citation type="submission" date="2019-03" db="EMBL/GenBank/DDBJ databases">
        <authorList>
            <person name="Danneels B."/>
        </authorList>
    </citation>
    <scope>NUCLEOTIDE SEQUENCE</scope>
</reference>
<evidence type="ECO:0000313" key="2">
    <source>
        <dbReference type="EMBL" id="VFR30776.1"/>
    </source>
</evidence>
<feature type="transmembrane region" description="Helical" evidence="1">
    <location>
        <begin position="12"/>
        <end position="36"/>
    </location>
</feature>
<protein>
    <recommendedName>
        <fullName evidence="3">Transmembrane protein</fullName>
    </recommendedName>
</protein>
<feature type="transmembrane region" description="Helical" evidence="1">
    <location>
        <begin position="144"/>
        <end position="162"/>
    </location>
</feature>
<accession>A0A484PYH2</accession>
<dbReference type="EMBL" id="CAADHY010000027">
    <property type="protein sequence ID" value="VFR30776.1"/>
    <property type="molecule type" value="Genomic_DNA"/>
</dbReference>
<gene>
    <name evidence="2" type="ORF">AMP9_4632</name>
</gene>
<feature type="transmembrane region" description="Helical" evidence="1">
    <location>
        <begin position="118"/>
        <end position="137"/>
    </location>
</feature>
<evidence type="ECO:0008006" key="3">
    <source>
        <dbReference type="Google" id="ProtNLM"/>
    </source>
</evidence>
<feature type="transmembrane region" description="Helical" evidence="1">
    <location>
        <begin position="87"/>
        <end position="106"/>
    </location>
</feature>